<sequence length="297" mass="32058">MPFDTVILNDGTKFPALAFGTGSKWKGTDVTEYVKQALETGFVHIDTAAYYANEDSVGAGLEQSGLARSDFYITTKYAAGNVHESITTSLNKLGLKRLDLYLIHSPRGDLPSTWKDFEQAQKDGLTTSIGVSNFTVDHLQEILKVATVTPAVNQISFSPYNYHEHKELIKFAAEHNILLEAYSSLTPITRYPGGPVDESVLAAAKRLGATPAQVILAWVRSKGVAIVTTSSTKEHLKEYLGVAELPPLTEEEIVAIDKAGVNGPPSVLGAINLSPKNIVTLVLTAGAATYATLRWVL</sequence>
<organism evidence="1 2">
    <name type="scientific">Thelephora ganbajun</name>
    <name type="common">Ganba fungus</name>
    <dbReference type="NCBI Taxonomy" id="370292"/>
    <lineage>
        <taxon>Eukaryota</taxon>
        <taxon>Fungi</taxon>
        <taxon>Dikarya</taxon>
        <taxon>Basidiomycota</taxon>
        <taxon>Agaricomycotina</taxon>
        <taxon>Agaricomycetes</taxon>
        <taxon>Thelephorales</taxon>
        <taxon>Thelephoraceae</taxon>
        <taxon>Thelephora</taxon>
    </lineage>
</organism>
<evidence type="ECO:0000313" key="1">
    <source>
        <dbReference type="EMBL" id="KAF9645791.1"/>
    </source>
</evidence>
<dbReference type="Proteomes" id="UP000886501">
    <property type="component" value="Unassembled WGS sequence"/>
</dbReference>
<reference evidence="1" key="2">
    <citation type="journal article" date="2020" name="Nat. Commun.">
        <title>Large-scale genome sequencing of mycorrhizal fungi provides insights into the early evolution of symbiotic traits.</title>
        <authorList>
            <person name="Miyauchi S."/>
            <person name="Kiss E."/>
            <person name="Kuo A."/>
            <person name="Drula E."/>
            <person name="Kohler A."/>
            <person name="Sanchez-Garcia M."/>
            <person name="Morin E."/>
            <person name="Andreopoulos B."/>
            <person name="Barry K.W."/>
            <person name="Bonito G."/>
            <person name="Buee M."/>
            <person name="Carver A."/>
            <person name="Chen C."/>
            <person name="Cichocki N."/>
            <person name="Clum A."/>
            <person name="Culley D."/>
            <person name="Crous P.W."/>
            <person name="Fauchery L."/>
            <person name="Girlanda M."/>
            <person name="Hayes R.D."/>
            <person name="Keri Z."/>
            <person name="LaButti K."/>
            <person name="Lipzen A."/>
            <person name="Lombard V."/>
            <person name="Magnuson J."/>
            <person name="Maillard F."/>
            <person name="Murat C."/>
            <person name="Nolan M."/>
            <person name="Ohm R.A."/>
            <person name="Pangilinan J."/>
            <person name="Pereira M.F."/>
            <person name="Perotto S."/>
            <person name="Peter M."/>
            <person name="Pfister S."/>
            <person name="Riley R."/>
            <person name="Sitrit Y."/>
            <person name="Stielow J.B."/>
            <person name="Szollosi G."/>
            <person name="Zifcakova L."/>
            <person name="Stursova M."/>
            <person name="Spatafora J.W."/>
            <person name="Tedersoo L."/>
            <person name="Vaario L.M."/>
            <person name="Yamada A."/>
            <person name="Yan M."/>
            <person name="Wang P."/>
            <person name="Xu J."/>
            <person name="Bruns T."/>
            <person name="Baldrian P."/>
            <person name="Vilgalys R."/>
            <person name="Dunand C."/>
            <person name="Henrissat B."/>
            <person name="Grigoriev I.V."/>
            <person name="Hibbett D."/>
            <person name="Nagy L.G."/>
            <person name="Martin F.M."/>
        </authorList>
    </citation>
    <scope>NUCLEOTIDE SEQUENCE</scope>
    <source>
        <strain evidence="1">P2</strain>
    </source>
</reference>
<dbReference type="EMBL" id="MU118078">
    <property type="protein sequence ID" value="KAF9645791.1"/>
    <property type="molecule type" value="Genomic_DNA"/>
</dbReference>
<evidence type="ECO:0000313" key="2">
    <source>
        <dbReference type="Proteomes" id="UP000886501"/>
    </source>
</evidence>
<accession>A0ACB6Z839</accession>
<proteinExistence type="predicted"/>
<reference evidence="1" key="1">
    <citation type="submission" date="2019-10" db="EMBL/GenBank/DDBJ databases">
        <authorList>
            <consortium name="DOE Joint Genome Institute"/>
            <person name="Kuo A."/>
            <person name="Miyauchi S."/>
            <person name="Kiss E."/>
            <person name="Drula E."/>
            <person name="Kohler A."/>
            <person name="Sanchez-Garcia M."/>
            <person name="Andreopoulos B."/>
            <person name="Barry K.W."/>
            <person name="Bonito G."/>
            <person name="Buee M."/>
            <person name="Carver A."/>
            <person name="Chen C."/>
            <person name="Cichocki N."/>
            <person name="Clum A."/>
            <person name="Culley D."/>
            <person name="Crous P.W."/>
            <person name="Fauchery L."/>
            <person name="Girlanda M."/>
            <person name="Hayes R."/>
            <person name="Keri Z."/>
            <person name="Labutti K."/>
            <person name="Lipzen A."/>
            <person name="Lombard V."/>
            <person name="Magnuson J."/>
            <person name="Maillard F."/>
            <person name="Morin E."/>
            <person name="Murat C."/>
            <person name="Nolan M."/>
            <person name="Ohm R."/>
            <person name="Pangilinan J."/>
            <person name="Pereira M."/>
            <person name="Perotto S."/>
            <person name="Peter M."/>
            <person name="Riley R."/>
            <person name="Sitrit Y."/>
            <person name="Stielow B."/>
            <person name="Szollosi G."/>
            <person name="Zifcakova L."/>
            <person name="Stursova M."/>
            <person name="Spatafora J.W."/>
            <person name="Tedersoo L."/>
            <person name="Vaario L.-M."/>
            <person name="Yamada A."/>
            <person name="Yan M."/>
            <person name="Wang P."/>
            <person name="Xu J."/>
            <person name="Bruns T."/>
            <person name="Baldrian P."/>
            <person name="Vilgalys R."/>
            <person name="Henrissat B."/>
            <person name="Grigoriev I.V."/>
            <person name="Hibbett D."/>
            <person name="Nagy L.G."/>
            <person name="Martin F.M."/>
        </authorList>
    </citation>
    <scope>NUCLEOTIDE SEQUENCE</scope>
    <source>
        <strain evidence="1">P2</strain>
    </source>
</reference>
<name>A0ACB6Z839_THEGA</name>
<gene>
    <name evidence="1" type="ORF">BDM02DRAFT_3119707</name>
</gene>
<keyword evidence="2" id="KW-1185">Reference proteome</keyword>
<comment type="caution">
    <text evidence="1">The sequence shown here is derived from an EMBL/GenBank/DDBJ whole genome shotgun (WGS) entry which is preliminary data.</text>
</comment>
<protein>
    <submittedName>
        <fullName evidence="1">Aldo/keto reductase</fullName>
    </submittedName>
</protein>